<organism evidence="1">
    <name type="scientific">marine sediment metagenome</name>
    <dbReference type="NCBI Taxonomy" id="412755"/>
    <lineage>
        <taxon>unclassified sequences</taxon>
        <taxon>metagenomes</taxon>
        <taxon>ecological metagenomes</taxon>
    </lineage>
</organism>
<dbReference type="EMBL" id="LAZR01017483">
    <property type="protein sequence ID" value="KKM00227.1"/>
    <property type="molecule type" value="Genomic_DNA"/>
</dbReference>
<gene>
    <name evidence="1" type="ORF">LCGC14_1806510</name>
</gene>
<accession>A0A0F9HAX3</accession>
<dbReference type="AlphaFoldDB" id="A0A0F9HAX3"/>
<protein>
    <submittedName>
        <fullName evidence="1">Uncharacterized protein</fullName>
    </submittedName>
</protein>
<comment type="caution">
    <text evidence="1">The sequence shown here is derived from an EMBL/GenBank/DDBJ whole genome shotgun (WGS) entry which is preliminary data.</text>
</comment>
<sequence length="57" mass="6593">MDGLKMKYFVLRPDKDDDHAFASRMAIRAYAANIRKVNPQLAKDLNGWVEEIEQALK</sequence>
<name>A0A0F9HAX3_9ZZZZ</name>
<reference evidence="1" key="1">
    <citation type="journal article" date="2015" name="Nature">
        <title>Complex archaea that bridge the gap between prokaryotes and eukaryotes.</title>
        <authorList>
            <person name="Spang A."/>
            <person name="Saw J.H."/>
            <person name="Jorgensen S.L."/>
            <person name="Zaremba-Niedzwiedzka K."/>
            <person name="Martijn J."/>
            <person name="Lind A.E."/>
            <person name="van Eijk R."/>
            <person name="Schleper C."/>
            <person name="Guy L."/>
            <person name="Ettema T.J."/>
        </authorList>
    </citation>
    <scope>NUCLEOTIDE SEQUENCE</scope>
</reference>
<proteinExistence type="predicted"/>
<evidence type="ECO:0000313" key="1">
    <source>
        <dbReference type="EMBL" id="KKM00227.1"/>
    </source>
</evidence>